<organism evidence="2 3">
    <name type="scientific">Gymnopilus junonius</name>
    <name type="common">Spectacular rustgill mushroom</name>
    <name type="synonym">Gymnopilus spectabilis subsp. junonius</name>
    <dbReference type="NCBI Taxonomy" id="109634"/>
    <lineage>
        <taxon>Eukaryota</taxon>
        <taxon>Fungi</taxon>
        <taxon>Dikarya</taxon>
        <taxon>Basidiomycota</taxon>
        <taxon>Agaricomycotina</taxon>
        <taxon>Agaricomycetes</taxon>
        <taxon>Agaricomycetidae</taxon>
        <taxon>Agaricales</taxon>
        <taxon>Agaricineae</taxon>
        <taxon>Hymenogastraceae</taxon>
        <taxon>Gymnopilus</taxon>
    </lineage>
</organism>
<dbReference type="EMBL" id="JADNYJ010000138">
    <property type="protein sequence ID" value="KAF8880701.1"/>
    <property type="molecule type" value="Genomic_DNA"/>
</dbReference>
<proteinExistence type="predicted"/>
<dbReference type="AlphaFoldDB" id="A0A9P5NEH6"/>
<evidence type="ECO:0000313" key="3">
    <source>
        <dbReference type="Proteomes" id="UP000724874"/>
    </source>
</evidence>
<gene>
    <name evidence="2" type="ORF">CPB84DRAFT_1751359</name>
</gene>
<evidence type="ECO:0000313" key="2">
    <source>
        <dbReference type="EMBL" id="KAF8880701.1"/>
    </source>
</evidence>
<dbReference type="Proteomes" id="UP000724874">
    <property type="component" value="Unassembled WGS sequence"/>
</dbReference>
<sequence length="206" mass="22382">MSVETAVVSSDLLRSSSISLPGKKRNETVTLTVRIVGPEIDVQEKVKKRQRRTVKNDHWYRRPLEQQAGRKRGGKPTVEGEGKSRPRPRLSSPVSGSPARTGSWGAGKGGSRGDEEKGGNGVGNNTDGSDGHAPSERDGECSTKPKAEVLKYTQVLLQALRVLAAEVIERTKKVIVAVMTMIVGVVTVEKAAEVLIFTFILELRLR</sequence>
<feature type="compositionally biased region" description="Basic and acidic residues" evidence="1">
    <location>
        <begin position="54"/>
        <end position="64"/>
    </location>
</feature>
<feature type="compositionally biased region" description="Low complexity" evidence="1">
    <location>
        <begin position="89"/>
        <end position="103"/>
    </location>
</feature>
<evidence type="ECO:0000256" key="1">
    <source>
        <dbReference type="SAM" id="MobiDB-lite"/>
    </source>
</evidence>
<comment type="caution">
    <text evidence="2">The sequence shown here is derived from an EMBL/GenBank/DDBJ whole genome shotgun (WGS) entry which is preliminary data.</text>
</comment>
<feature type="region of interest" description="Disordered" evidence="1">
    <location>
        <begin position="44"/>
        <end position="142"/>
    </location>
</feature>
<feature type="compositionally biased region" description="Basic and acidic residues" evidence="1">
    <location>
        <begin position="129"/>
        <end position="142"/>
    </location>
</feature>
<name>A0A9P5NEH6_GYMJU</name>
<reference evidence="2" key="1">
    <citation type="submission" date="2020-11" db="EMBL/GenBank/DDBJ databases">
        <authorList>
            <consortium name="DOE Joint Genome Institute"/>
            <person name="Ahrendt S."/>
            <person name="Riley R."/>
            <person name="Andreopoulos W."/>
            <person name="LaButti K."/>
            <person name="Pangilinan J."/>
            <person name="Ruiz-duenas F.J."/>
            <person name="Barrasa J.M."/>
            <person name="Sanchez-Garcia M."/>
            <person name="Camarero S."/>
            <person name="Miyauchi S."/>
            <person name="Serrano A."/>
            <person name="Linde D."/>
            <person name="Babiker R."/>
            <person name="Drula E."/>
            <person name="Ayuso-Fernandez I."/>
            <person name="Pacheco R."/>
            <person name="Padilla G."/>
            <person name="Ferreira P."/>
            <person name="Barriuso J."/>
            <person name="Kellner H."/>
            <person name="Castanera R."/>
            <person name="Alfaro M."/>
            <person name="Ramirez L."/>
            <person name="Pisabarro A.G."/>
            <person name="Kuo A."/>
            <person name="Tritt A."/>
            <person name="Lipzen A."/>
            <person name="He G."/>
            <person name="Yan M."/>
            <person name="Ng V."/>
            <person name="Cullen D."/>
            <person name="Martin F."/>
            <person name="Rosso M.-N."/>
            <person name="Henrissat B."/>
            <person name="Hibbett D."/>
            <person name="Martinez A.T."/>
            <person name="Grigoriev I.V."/>
        </authorList>
    </citation>
    <scope>NUCLEOTIDE SEQUENCE</scope>
    <source>
        <strain evidence="2">AH 44721</strain>
    </source>
</reference>
<accession>A0A9P5NEH6</accession>
<keyword evidence="3" id="KW-1185">Reference proteome</keyword>
<protein>
    <submittedName>
        <fullName evidence="2">Uncharacterized protein</fullName>
    </submittedName>
</protein>